<organism evidence="16 17">
    <name type="scientific">Canis lupus familiaris</name>
    <name type="common">Dog</name>
    <name type="synonym">Canis familiaris</name>
    <dbReference type="NCBI Taxonomy" id="9615"/>
    <lineage>
        <taxon>Eukaryota</taxon>
        <taxon>Metazoa</taxon>
        <taxon>Chordata</taxon>
        <taxon>Craniata</taxon>
        <taxon>Vertebrata</taxon>
        <taxon>Euteleostomi</taxon>
        <taxon>Mammalia</taxon>
        <taxon>Eutheria</taxon>
        <taxon>Laurasiatheria</taxon>
        <taxon>Carnivora</taxon>
        <taxon>Caniformia</taxon>
        <taxon>Canidae</taxon>
        <taxon>Canis</taxon>
    </lineage>
</organism>
<evidence type="ECO:0000256" key="2">
    <source>
        <dbReference type="ARBA" id="ARBA00022081"/>
    </source>
</evidence>
<dbReference type="GO" id="GO:0005802">
    <property type="term" value="C:trans-Golgi network"/>
    <property type="evidence" value="ECO:0007669"/>
    <property type="project" value="Ensembl"/>
</dbReference>
<feature type="region of interest" description="Disordered" evidence="13">
    <location>
        <begin position="15"/>
        <end position="116"/>
    </location>
</feature>
<dbReference type="InterPro" id="IPR036378">
    <property type="entry name" value="FAS1_dom_sf"/>
</dbReference>
<dbReference type="InterPro" id="IPR011489">
    <property type="entry name" value="EMI_domain"/>
</dbReference>
<feature type="domain" description="FAS1" evidence="14">
    <location>
        <begin position="646"/>
        <end position="776"/>
    </location>
</feature>
<dbReference type="PROSITE" id="PS51041">
    <property type="entry name" value="EMI"/>
    <property type="match status" value="1"/>
</dbReference>
<dbReference type="GO" id="GO:0030198">
    <property type="term" value="P:extracellular matrix organization"/>
    <property type="evidence" value="ECO:0000318"/>
    <property type="project" value="GO_Central"/>
</dbReference>
<keyword evidence="5" id="KW-0272">Extracellular matrix</keyword>
<dbReference type="GO" id="GO:0031012">
    <property type="term" value="C:extracellular matrix"/>
    <property type="evidence" value="ECO:0000318"/>
    <property type="project" value="GO_Central"/>
</dbReference>
<dbReference type="Ensembl" id="ENSCAFT00845025748.1">
    <property type="protein sequence ID" value="ENSCAFP00845020286.1"/>
    <property type="gene ID" value="ENSCAFG00845014380.1"/>
</dbReference>
<keyword evidence="9" id="KW-0130">Cell adhesion</keyword>
<comment type="function">
    <text evidence="11">Plays a role in cell adhesion. May play a role in cell-collagen interactions.</text>
</comment>
<accession>A0A8I3P2C5</accession>
<evidence type="ECO:0000256" key="5">
    <source>
        <dbReference type="ARBA" id="ARBA00022530"/>
    </source>
</evidence>
<evidence type="ECO:0000256" key="8">
    <source>
        <dbReference type="ARBA" id="ARBA00022737"/>
    </source>
</evidence>
<feature type="compositionally biased region" description="Basic and acidic residues" evidence="13">
    <location>
        <begin position="54"/>
        <end position="67"/>
    </location>
</feature>
<evidence type="ECO:0000256" key="12">
    <source>
        <dbReference type="ARBA" id="ARBA00047016"/>
    </source>
</evidence>
<evidence type="ECO:0000313" key="17">
    <source>
        <dbReference type="Proteomes" id="UP000805418"/>
    </source>
</evidence>
<keyword evidence="3" id="KW-0301">Gamma-carboxyglutamic acid</keyword>
<dbReference type="FunFam" id="2.30.180.10:FF:000003">
    <property type="entry name" value="periostin isoform X1"/>
    <property type="match status" value="1"/>
</dbReference>
<dbReference type="GO" id="GO:0042802">
    <property type="term" value="F:identical protein binding"/>
    <property type="evidence" value="ECO:0007669"/>
    <property type="project" value="Ensembl"/>
</dbReference>
<dbReference type="Pfam" id="PF02469">
    <property type="entry name" value="Fasciclin"/>
    <property type="match status" value="4"/>
</dbReference>
<dbReference type="FunFam" id="2.30.180.10:FF:000002">
    <property type="entry name" value="periostin isoform X1"/>
    <property type="match status" value="1"/>
</dbReference>
<dbReference type="SUPFAM" id="SSF82153">
    <property type="entry name" value="FAS1 domain"/>
    <property type="match status" value="4"/>
</dbReference>
<dbReference type="InterPro" id="IPR050904">
    <property type="entry name" value="Adhesion/Biosynth-related"/>
</dbReference>
<dbReference type="InterPro" id="IPR016666">
    <property type="entry name" value="TGFBI/POSTN"/>
</dbReference>
<comment type="subunit">
    <text evidence="12">Binds to type I, II, and IV collagens.</text>
</comment>
<dbReference type="PIRSF" id="PIRSF016553">
    <property type="entry name" value="BIGH3_OSF2"/>
    <property type="match status" value="1"/>
</dbReference>
<dbReference type="GO" id="GO:0001525">
    <property type="term" value="P:angiogenesis"/>
    <property type="evidence" value="ECO:0007669"/>
    <property type="project" value="Ensembl"/>
</dbReference>
<evidence type="ECO:0000256" key="13">
    <source>
        <dbReference type="SAM" id="MobiDB-lite"/>
    </source>
</evidence>
<evidence type="ECO:0000256" key="3">
    <source>
        <dbReference type="ARBA" id="ARBA00022479"/>
    </source>
</evidence>
<dbReference type="FunFam" id="2.30.180.10:FF:000007">
    <property type="entry name" value="Transforming growth factor-beta-induced protein ig-h3"/>
    <property type="match status" value="1"/>
</dbReference>
<dbReference type="InterPro" id="IPR000782">
    <property type="entry name" value="FAS1_domain"/>
</dbReference>
<dbReference type="Proteomes" id="UP000805418">
    <property type="component" value="Chromosome 11"/>
</dbReference>
<protein>
    <recommendedName>
        <fullName evidence="2">Transforming growth factor-beta-induced protein ig-h3</fullName>
    </recommendedName>
</protein>
<keyword evidence="7" id="KW-0732">Signal</keyword>
<evidence type="ECO:0000259" key="15">
    <source>
        <dbReference type="PROSITE" id="PS51041"/>
    </source>
</evidence>
<evidence type="ECO:0000256" key="4">
    <source>
        <dbReference type="ARBA" id="ARBA00022525"/>
    </source>
</evidence>
<evidence type="ECO:0000256" key="7">
    <source>
        <dbReference type="ARBA" id="ARBA00022729"/>
    </source>
</evidence>
<dbReference type="PANTHER" id="PTHR10900">
    <property type="entry name" value="PERIOSTIN-RELATED"/>
    <property type="match status" value="1"/>
</dbReference>
<dbReference type="GO" id="GO:0050840">
    <property type="term" value="F:extracellular matrix binding"/>
    <property type="evidence" value="ECO:0007669"/>
    <property type="project" value="Ensembl"/>
</dbReference>
<reference evidence="16" key="1">
    <citation type="submission" date="2020-03" db="EMBL/GenBank/DDBJ databases">
        <title>Long-read based genome assembly of a Labrador retriever dog.</title>
        <authorList>
            <person name="Eory L."/>
            <person name="Zhang W."/>
            <person name="Schoenebeck J."/>
        </authorList>
    </citation>
    <scope>NUCLEOTIDE SEQUENCE [LARGE SCALE GENOMIC DNA]</scope>
    <source>
        <strain evidence="16">Labrador retriever</strain>
    </source>
</reference>
<feature type="domain" description="FAS1" evidence="14">
    <location>
        <begin position="519"/>
        <end position="642"/>
    </location>
</feature>
<dbReference type="FunCoup" id="A0A8I3P2C5">
    <property type="interactions" value="35"/>
</dbReference>
<dbReference type="FunFam" id="2.30.180.10:FF:000001">
    <property type="entry name" value="periostin isoform X1"/>
    <property type="match status" value="1"/>
</dbReference>
<dbReference type="SMART" id="SM00554">
    <property type="entry name" value="FAS1"/>
    <property type="match status" value="4"/>
</dbReference>
<keyword evidence="8" id="KW-0677">Repeat</keyword>
<dbReference type="GO" id="GO:0007155">
    <property type="term" value="P:cell adhesion"/>
    <property type="evidence" value="ECO:0000318"/>
    <property type="project" value="GO_Central"/>
</dbReference>
<evidence type="ECO:0000256" key="11">
    <source>
        <dbReference type="ARBA" id="ARBA00045945"/>
    </source>
</evidence>
<reference evidence="16" key="2">
    <citation type="submission" date="2025-08" db="UniProtKB">
        <authorList>
            <consortium name="Ensembl"/>
        </authorList>
    </citation>
    <scope>IDENTIFICATION</scope>
    <source>
        <strain evidence="16">Boxer</strain>
    </source>
</reference>
<keyword evidence="4" id="KW-0964">Secreted</keyword>
<comment type="subcellular location">
    <subcellularLocation>
        <location evidence="1">Secreted</location>
        <location evidence="1">Extracellular space</location>
        <location evidence="1">Extracellular matrix</location>
    </subcellularLocation>
</comment>
<dbReference type="GeneTree" id="ENSGT00530000063860"/>
<dbReference type="OrthoDB" id="286301at2759"/>
<evidence type="ECO:0000256" key="1">
    <source>
        <dbReference type="ARBA" id="ARBA00004498"/>
    </source>
</evidence>
<feature type="compositionally biased region" description="Gly residues" evidence="13">
    <location>
        <begin position="99"/>
        <end position="113"/>
    </location>
</feature>
<dbReference type="GO" id="GO:0005518">
    <property type="term" value="F:collagen binding"/>
    <property type="evidence" value="ECO:0007669"/>
    <property type="project" value="Ensembl"/>
</dbReference>
<dbReference type="AlphaFoldDB" id="A0A8I3P2C5"/>
<dbReference type="GO" id="GO:0050839">
    <property type="term" value="F:cell adhesion molecule binding"/>
    <property type="evidence" value="ECO:0000318"/>
    <property type="project" value="GO_Central"/>
</dbReference>
<feature type="domain" description="FAS1" evidence="14">
    <location>
        <begin position="384"/>
        <end position="515"/>
    </location>
</feature>
<evidence type="ECO:0000256" key="6">
    <source>
        <dbReference type="ARBA" id="ARBA00022553"/>
    </source>
</evidence>
<dbReference type="Gene3D" id="2.30.180.10">
    <property type="entry name" value="FAS1 domain"/>
    <property type="match status" value="4"/>
</dbReference>
<evidence type="ECO:0000256" key="9">
    <source>
        <dbReference type="ARBA" id="ARBA00022889"/>
    </source>
</evidence>
<dbReference type="PROSITE" id="PS50213">
    <property type="entry name" value="FAS1"/>
    <property type="match status" value="4"/>
</dbReference>
<evidence type="ECO:0000256" key="10">
    <source>
        <dbReference type="ARBA" id="ARBA00023157"/>
    </source>
</evidence>
<name>A0A8I3P2C5_CANLF</name>
<keyword evidence="6" id="KW-0597">Phosphoprotein</keyword>
<sequence length="827" mass="88961">MINRWIHPKVYSRVSRPGEVPTRGGQRGGRAAGVRRARAPRPRSFAARMRRVCGLRERRPGGARRAEPPPPAPPPRGRAGAEEGESAAGSGARVRRSPGGPGGAGRGGAGGAGRRASPPLAAAAYLTGPAAAALSLAQVPAGRSMALLVRLLPVALALALGPAATLGGPARSPYQLVLQHSRLRGRQHGPNVCAVQKLIGTNKKYFTNCKQWYQRKICGKSTVISYECCPGYEKVPGEKGCPAALPLSNLYETLGVVGSTTTQLYTDRTEKLRPEMEGPGSFTIFAPSNEAWASLPAEVLDSLVSNVNIELLNALRYHMVNRRVLTDELKHGMALTSMYQNSGIQIHHYPNGIVTVNCARLLKADHHATNGVVHLIDKVISTITNNIQQIIEIEDTFETLRAAVAASGLNTLLEGDGQFTLLAPTNEAFEKIPAETLNRILGDPEALRDLLNNHILKSAMCAEAIVAGMSVETLEGTTLEVGCSGDMLTINGKAIISNKDVLATNGVIHFIDELLIPDSAKTLFELAAESDVSTAVDLFRQAGLGVHLSGKERLTLLAPLNSVFKDGTPTIDARTKNLLLNHMIKDQLASKYLYHGQTLDTLGGKKLRVFVYRNSLCIENSCIAAHDKRGRYGTLFTMDRMLTPPMGTVMDVLKGDNRFSMLVAAIQSAGLTEMLNREGVYTVFAPTNEAFQAMPPGELNKLLGNAKELANILKYHIGDEILVSGGIGALVRLKSLQGDKLEVSSKNNVVNVNKEPVAEVDIMATNGVVYAISSVLQPPAVRPQERGDELADSALEIFRQASAYSRAAQTSVKLAPVYQRLLERMKH</sequence>
<gene>
    <name evidence="16" type="primary">TGFBI</name>
</gene>
<reference evidence="16" key="3">
    <citation type="submission" date="2025-09" db="UniProtKB">
        <authorList>
            <consortium name="Ensembl"/>
        </authorList>
    </citation>
    <scope>IDENTIFICATION</scope>
    <source>
        <strain evidence="16">Boxer</strain>
    </source>
</reference>
<feature type="domain" description="FAS1" evidence="14">
    <location>
        <begin position="247"/>
        <end position="380"/>
    </location>
</feature>
<keyword evidence="17" id="KW-1185">Reference proteome</keyword>
<keyword evidence="10" id="KW-1015">Disulfide bond</keyword>
<feature type="domain" description="EMI" evidence="15">
    <location>
        <begin position="189"/>
        <end position="243"/>
    </location>
</feature>
<evidence type="ECO:0000259" key="14">
    <source>
        <dbReference type="PROSITE" id="PS50213"/>
    </source>
</evidence>
<dbReference type="GO" id="GO:0005615">
    <property type="term" value="C:extracellular space"/>
    <property type="evidence" value="ECO:0000318"/>
    <property type="project" value="GO_Central"/>
</dbReference>
<dbReference type="PANTHER" id="PTHR10900:SF82">
    <property type="entry name" value="TRANSFORMING GROWTH FACTOR-BETA-INDUCED PROTEIN IG-H3"/>
    <property type="match status" value="1"/>
</dbReference>
<evidence type="ECO:0000313" key="16">
    <source>
        <dbReference type="Ensembl" id="ENSCAFP00845020286.1"/>
    </source>
</evidence>
<proteinExistence type="predicted"/>